<dbReference type="OrthoDB" id="9811097at2"/>
<dbReference type="PROSITE" id="PS51737">
    <property type="entry name" value="RECOMBINASE_DNA_BIND"/>
    <property type="match status" value="1"/>
</dbReference>
<dbReference type="Pfam" id="PF13408">
    <property type="entry name" value="Zn_ribbon_recom"/>
    <property type="match status" value="1"/>
</dbReference>
<feature type="domain" description="Resolvase/invertase-type recombinase catalytic" evidence="1">
    <location>
        <begin position="2"/>
        <end position="146"/>
    </location>
</feature>
<name>A0A4V3HCZ0_9BACL</name>
<dbReference type="RefSeq" id="WP_134161217.1">
    <property type="nucleotide sequence ID" value="NZ_SORF01000027.1"/>
</dbReference>
<evidence type="ECO:0000259" key="1">
    <source>
        <dbReference type="PROSITE" id="PS51736"/>
    </source>
</evidence>
<evidence type="ECO:0000259" key="2">
    <source>
        <dbReference type="PROSITE" id="PS51737"/>
    </source>
</evidence>
<dbReference type="AlphaFoldDB" id="A0A4V3HCZ0"/>
<evidence type="ECO:0000313" key="3">
    <source>
        <dbReference type="EMBL" id="TDY38994.1"/>
    </source>
</evidence>
<dbReference type="InterPro" id="IPR025827">
    <property type="entry name" value="Zn_ribbon_recom_dom"/>
</dbReference>
<dbReference type="PROSITE" id="PS51736">
    <property type="entry name" value="RECOMBINASES_3"/>
    <property type="match status" value="1"/>
</dbReference>
<reference evidence="3 4" key="1">
    <citation type="submission" date="2019-03" db="EMBL/GenBank/DDBJ databases">
        <title>Genomic Encyclopedia of Type Strains, Phase IV (KMG-IV): sequencing the most valuable type-strain genomes for metagenomic binning, comparative biology and taxonomic classification.</title>
        <authorList>
            <person name="Goeker M."/>
        </authorList>
    </citation>
    <scope>NUCLEOTIDE SEQUENCE [LARGE SCALE GENOMIC DNA]</scope>
    <source>
        <strain evidence="3 4">DSM 17974</strain>
    </source>
</reference>
<evidence type="ECO:0000313" key="4">
    <source>
        <dbReference type="Proteomes" id="UP000294581"/>
    </source>
</evidence>
<dbReference type="InterPro" id="IPR036162">
    <property type="entry name" value="Resolvase-like_N_sf"/>
</dbReference>
<comment type="caution">
    <text evidence="3">The sequence shown here is derived from an EMBL/GenBank/DDBJ whole genome shotgun (WGS) entry which is preliminary data.</text>
</comment>
<dbReference type="SUPFAM" id="SSF53041">
    <property type="entry name" value="Resolvase-like"/>
    <property type="match status" value="1"/>
</dbReference>
<dbReference type="PANTHER" id="PTHR30461:SF23">
    <property type="entry name" value="DNA RECOMBINASE-RELATED"/>
    <property type="match status" value="1"/>
</dbReference>
<accession>A0A4V3HCZ0</accession>
<dbReference type="EMBL" id="SORF01000027">
    <property type="protein sequence ID" value="TDY38994.1"/>
    <property type="molecule type" value="Genomic_DNA"/>
</dbReference>
<dbReference type="Pfam" id="PF00239">
    <property type="entry name" value="Resolvase"/>
    <property type="match status" value="1"/>
</dbReference>
<dbReference type="Proteomes" id="UP000294581">
    <property type="component" value="Unassembled WGS sequence"/>
</dbReference>
<dbReference type="Gene3D" id="3.90.1750.20">
    <property type="entry name" value="Putative Large Serine Recombinase, Chain B, Domain 2"/>
    <property type="match status" value="1"/>
</dbReference>
<dbReference type="InterPro" id="IPR050639">
    <property type="entry name" value="SSR_resolvase"/>
</dbReference>
<sequence>MKAAIVRRVSTTKEVQEESLKNQQGFFEDYVKSMGWDIFDIYTETESGTKFNRKEMNRLIADAKAGRFDIILAKELSRLARNQRLAHEIKDVIETYNIHLITMDGAIDTTSGNTNMFGLYAWIYEQEAQRTSERIKMALTTRAKQGRFKGSIAPYGYELRDGRLFVKEGDTPEIVRLIFQRYIEGKGFDAIARELYESGVPTPSMVAGKSQQTIFWNGSSVRSILENPHYTGNMVQGRESTISVTNKARRTRDENELIVVEATHEPIIASDVFETVQQLIAFNRRRSFTYSEVSSRPHQNVHLFTGIIFCADCGSGFHYKRNSRGYICGRSDKHGEKACSKHRVRENELVELIRSDLQRLAGLFDDTSYYDDVRQKFIKSRTKLEKELQSCQAKIDRINNLKRKALSKYLEEEITKAQYDDYIAGQDVEIRKLQVNKGKIEAAMSTVLDSSALESVREIVASALEFKEISREVINRFIEKIEVKEDGTVRLYYRFAGTSKILNELL</sequence>
<dbReference type="SMART" id="SM00857">
    <property type="entry name" value="Resolvase"/>
    <property type="match status" value="1"/>
</dbReference>
<feature type="domain" description="Recombinase" evidence="2">
    <location>
        <begin position="154"/>
        <end position="286"/>
    </location>
</feature>
<dbReference type="GO" id="GO:0003677">
    <property type="term" value="F:DNA binding"/>
    <property type="evidence" value="ECO:0007669"/>
    <property type="project" value="InterPro"/>
</dbReference>
<organism evidence="3 4">
    <name type="scientific">Alicyclobacillus sacchari</name>
    <dbReference type="NCBI Taxonomy" id="392010"/>
    <lineage>
        <taxon>Bacteria</taxon>
        <taxon>Bacillati</taxon>
        <taxon>Bacillota</taxon>
        <taxon>Bacilli</taxon>
        <taxon>Bacillales</taxon>
        <taxon>Alicyclobacillaceae</taxon>
        <taxon>Alicyclobacillus</taxon>
    </lineage>
</organism>
<dbReference type="CDD" id="cd00338">
    <property type="entry name" value="Ser_Recombinase"/>
    <property type="match status" value="1"/>
</dbReference>
<dbReference type="GO" id="GO:0000150">
    <property type="term" value="F:DNA strand exchange activity"/>
    <property type="evidence" value="ECO:0007669"/>
    <property type="project" value="InterPro"/>
</dbReference>
<dbReference type="InterPro" id="IPR011109">
    <property type="entry name" value="DNA_bind_recombinase_dom"/>
</dbReference>
<dbReference type="InterPro" id="IPR006119">
    <property type="entry name" value="Resolv_N"/>
</dbReference>
<dbReference type="Gene3D" id="3.40.50.1390">
    <property type="entry name" value="Resolvase, N-terminal catalytic domain"/>
    <property type="match status" value="1"/>
</dbReference>
<dbReference type="PANTHER" id="PTHR30461">
    <property type="entry name" value="DNA-INVERTASE FROM LAMBDOID PROPHAGE"/>
    <property type="match status" value="1"/>
</dbReference>
<dbReference type="Pfam" id="PF07508">
    <property type="entry name" value="Recombinase"/>
    <property type="match status" value="1"/>
</dbReference>
<dbReference type="InterPro" id="IPR038109">
    <property type="entry name" value="DNA_bind_recomb_sf"/>
</dbReference>
<keyword evidence="4" id="KW-1185">Reference proteome</keyword>
<protein>
    <submittedName>
        <fullName evidence="3">DNA invertase Pin-like site-specific DNA recombinase</fullName>
    </submittedName>
</protein>
<gene>
    <name evidence="3" type="ORF">C7445_1277</name>
</gene>
<proteinExistence type="predicted"/>